<name>A0AAD6T6I4_9AGAR</name>
<reference evidence="1" key="1">
    <citation type="submission" date="2023-03" db="EMBL/GenBank/DDBJ databases">
        <title>Massive genome expansion in bonnet fungi (Mycena s.s.) driven by repeated elements and novel gene families across ecological guilds.</title>
        <authorList>
            <consortium name="Lawrence Berkeley National Laboratory"/>
            <person name="Harder C.B."/>
            <person name="Miyauchi S."/>
            <person name="Viragh M."/>
            <person name="Kuo A."/>
            <person name="Thoen E."/>
            <person name="Andreopoulos B."/>
            <person name="Lu D."/>
            <person name="Skrede I."/>
            <person name="Drula E."/>
            <person name="Henrissat B."/>
            <person name="Morin E."/>
            <person name="Kohler A."/>
            <person name="Barry K."/>
            <person name="LaButti K."/>
            <person name="Morin E."/>
            <person name="Salamov A."/>
            <person name="Lipzen A."/>
            <person name="Mereny Z."/>
            <person name="Hegedus B."/>
            <person name="Baldrian P."/>
            <person name="Stursova M."/>
            <person name="Weitz H."/>
            <person name="Taylor A."/>
            <person name="Grigoriev I.V."/>
            <person name="Nagy L.G."/>
            <person name="Martin F."/>
            <person name="Kauserud H."/>
        </authorList>
    </citation>
    <scope>NUCLEOTIDE SEQUENCE</scope>
    <source>
        <strain evidence="1">CBHHK200</strain>
    </source>
</reference>
<comment type="caution">
    <text evidence="1">The sequence shown here is derived from an EMBL/GenBank/DDBJ whole genome shotgun (WGS) entry which is preliminary data.</text>
</comment>
<evidence type="ECO:0000313" key="2">
    <source>
        <dbReference type="Proteomes" id="UP001218188"/>
    </source>
</evidence>
<accession>A0AAD6T6I4</accession>
<dbReference type="AlphaFoldDB" id="A0AAD6T6I4"/>
<proteinExistence type="predicted"/>
<dbReference type="EMBL" id="JARJCM010000024">
    <property type="protein sequence ID" value="KAJ7040035.1"/>
    <property type="molecule type" value="Genomic_DNA"/>
</dbReference>
<organism evidence="1 2">
    <name type="scientific">Mycena alexandri</name>
    <dbReference type="NCBI Taxonomy" id="1745969"/>
    <lineage>
        <taxon>Eukaryota</taxon>
        <taxon>Fungi</taxon>
        <taxon>Dikarya</taxon>
        <taxon>Basidiomycota</taxon>
        <taxon>Agaricomycotina</taxon>
        <taxon>Agaricomycetes</taxon>
        <taxon>Agaricomycetidae</taxon>
        <taxon>Agaricales</taxon>
        <taxon>Marasmiineae</taxon>
        <taxon>Mycenaceae</taxon>
        <taxon>Mycena</taxon>
    </lineage>
</organism>
<protein>
    <submittedName>
        <fullName evidence="1">Uncharacterized protein</fullName>
    </submittedName>
</protein>
<keyword evidence="2" id="KW-1185">Reference proteome</keyword>
<sequence length="353" mass="38907">MSTIPSVRFFQIGLRALNAYTHPLEAALNTTMQSDRQIDHAQRMQSVEKLQEGWLQWHNDLAAHAGQPPAEERTLMGNFLDSMYALLARFDLGAFLIETRAGALVQSTGEGRGVWASLYPGSPKISIGDSHTAMGYFLARADADWETQSGAIHPWSTKARMTGRAFGYAGSMAVLGSATDTIIPLTAVVSWTPSRFALASSLGRTRLANDTEKRIEMHRRTGNWDRNNDTGYKPEPLATKNLLTGAMDWGLINWGCGEGTTWTMLKESIATSSELYSLALKVKNVIALHKSGLLALEGEEAAFWLALGGSIYKPLCRNCQALAHRSFARKTFCDVGDEAMKEFRSWGRKTGRK</sequence>
<dbReference type="Proteomes" id="UP001218188">
    <property type="component" value="Unassembled WGS sequence"/>
</dbReference>
<evidence type="ECO:0000313" key="1">
    <source>
        <dbReference type="EMBL" id="KAJ7040035.1"/>
    </source>
</evidence>
<gene>
    <name evidence="1" type="ORF">C8F04DRAFT_1315163</name>
</gene>